<dbReference type="RefSeq" id="WP_390359401.1">
    <property type="nucleotide sequence ID" value="NZ_JBHTKJ010000007.1"/>
</dbReference>
<name>A0ABW3LH87_9BACI</name>
<dbReference type="InterPro" id="IPR037175">
    <property type="entry name" value="KFase_sf"/>
</dbReference>
<evidence type="ECO:0008006" key="3">
    <source>
        <dbReference type="Google" id="ProtNLM"/>
    </source>
</evidence>
<dbReference type="Proteomes" id="UP001597040">
    <property type="component" value="Unassembled WGS sequence"/>
</dbReference>
<dbReference type="SUPFAM" id="SSF102198">
    <property type="entry name" value="Putative cyclase"/>
    <property type="match status" value="1"/>
</dbReference>
<proteinExistence type="predicted"/>
<comment type="caution">
    <text evidence="1">The sequence shown here is derived from an EMBL/GenBank/DDBJ whole genome shotgun (WGS) entry which is preliminary data.</text>
</comment>
<sequence length="78" mass="8513">MVIGADNVALEQDPPKGVHEFPVHTYLLAKAGIPIIELVFLNELAKEKIYQVGFIGKVMPIKGATGALIQPIVFPFKK</sequence>
<reference evidence="2" key="1">
    <citation type="journal article" date="2019" name="Int. J. Syst. Evol. Microbiol.">
        <title>The Global Catalogue of Microorganisms (GCM) 10K type strain sequencing project: providing services to taxonomists for standard genome sequencing and annotation.</title>
        <authorList>
            <consortium name="The Broad Institute Genomics Platform"/>
            <consortium name="The Broad Institute Genome Sequencing Center for Infectious Disease"/>
            <person name="Wu L."/>
            <person name="Ma J."/>
        </authorList>
    </citation>
    <scope>NUCLEOTIDE SEQUENCE [LARGE SCALE GENOMIC DNA]</scope>
    <source>
        <strain evidence="2">CCUG 56754</strain>
    </source>
</reference>
<dbReference type="EMBL" id="JBHTKJ010000007">
    <property type="protein sequence ID" value="MFD1037392.1"/>
    <property type="molecule type" value="Genomic_DNA"/>
</dbReference>
<accession>A0ABW3LH87</accession>
<keyword evidence="2" id="KW-1185">Reference proteome</keyword>
<dbReference type="Gene3D" id="3.50.30.50">
    <property type="entry name" value="Putative cyclase"/>
    <property type="match status" value="1"/>
</dbReference>
<evidence type="ECO:0000313" key="2">
    <source>
        <dbReference type="Proteomes" id="UP001597040"/>
    </source>
</evidence>
<protein>
    <recommendedName>
        <fullName evidence="3">Cyclase family protein</fullName>
    </recommendedName>
</protein>
<evidence type="ECO:0000313" key="1">
    <source>
        <dbReference type="EMBL" id="MFD1037392.1"/>
    </source>
</evidence>
<organism evidence="1 2">
    <name type="scientific">Virgibacillus byunsanensis</name>
    <dbReference type="NCBI Taxonomy" id="570945"/>
    <lineage>
        <taxon>Bacteria</taxon>
        <taxon>Bacillati</taxon>
        <taxon>Bacillota</taxon>
        <taxon>Bacilli</taxon>
        <taxon>Bacillales</taxon>
        <taxon>Bacillaceae</taxon>
        <taxon>Virgibacillus</taxon>
    </lineage>
</organism>
<gene>
    <name evidence="1" type="ORF">ACFQ3N_02995</name>
</gene>